<dbReference type="AlphaFoldDB" id="A0A9E5MP27"/>
<dbReference type="InterPro" id="IPR010743">
    <property type="entry name" value="Methionine_synth_MetW"/>
</dbReference>
<dbReference type="NCBIfam" id="TIGR02081">
    <property type="entry name" value="metW"/>
    <property type="match status" value="1"/>
</dbReference>
<dbReference type="Pfam" id="PF07021">
    <property type="entry name" value="MetW"/>
    <property type="match status" value="1"/>
</dbReference>
<dbReference type="InterPro" id="IPR029063">
    <property type="entry name" value="SAM-dependent_MTases_sf"/>
</dbReference>
<dbReference type="Proteomes" id="UP000787472">
    <property type="component" value="Unassembled WGS sequence"/>
</dbReference>
<sequence>MRIDLDVIQAWIQPRSRILDLGCGDGTLLENLRDHKQVTGYGLEIDPEQITTCIGKGLNVIDQNLDRGLSNFADHSFDSVIMTQALQTMHAPHKVLEEMLRVGKECIVTFPNFGHWKARWHLCVSGRMPVSDLLPYQWYDTPNIHFCTFRDFEFLCRELNIDILQRQVVAERPFSRLLKDLRPNLFGETAIYHLRKQR</sequence>
<accession>A0A9E5MP27</accession>
<organism evidence="1 2">
    <name type="scientific">Pseudomaricurvus hydrocarbonicus</name>
    <dbReference type="NCBI Taxonomy" id="1470433"/>
    <lineage>
        <taxon>Bacteria</taxon>
        <taxon>Pseudomonadati</taxon>
        <taxon>Pseudomonadota</taxon>
        <taxon>Gammaproteobacteria</taxon>
        <taxon>Cellvibrionales</taxon>
        <taxon>Cellvibrionaceae</taxon>
        <taxon>Pseudomaricurvus</taxon>
    </lineage>
</organism>
<dbReference type="SUPFAM" id="SSF53335">
    <property type="entry name" value="S-adenosyl-L-methionine-dependent methyltransferases"/>
    <property type="match status" value="1"/>
</dbReference>
<name>A0A9E5MP27_9GAMM</name>
<dbReference type="Gene3D" id="3.40.50.150">
    <property type="entry name" value="Vaccinia Virus protein VP39"/>
    <property type="match status" value="1"/>
</dbReference>
<reference evidence="1" key="1">
    <citation type="submission" date="2020-03" db="EMBL/GenBank/DDBJ databases">
        <authorList>
            <person name="Guo F."/>
        </authorList>
    </citation>
    <scope>NUCLEOTIDE SEQUENCE</scope>
    <source>
        <strain evidence="1">JCM 30134</strain>
    </source>
</reference>
<evidence type="ECO:0000313" key="1">
    <source>
        <dbReference type="EMBL" id="NHO67854.1"/>
    </source>
</evidence>
<dbReference type="RefSeq" id="WP_167191414.1">
    <property type="nucleotide sequence ID" value="NZ_JAAONZ010000021.1"/>
</dbReference>
<keyword evidence="2" id="KW-1185">Reference proteome</keyword>
<protein>
    <submittedName>
        <fullName evidence="1">Methionine biosynthesis protein MetW</fullName>
    </submittedName>
</protein>
<dbReference type="CDD" id="cd02440">
    <property type="entry name" value="AdoMet_MTases"/>
    <property type="match status" value="1"/>
</dbReference>
<dbReference type="EMBL" id="JAAONZ010000021">
    <property type="protein sequence ID" value="NHO67854.1"/>
    <property type="molecule type" value="Genomic_DNA"/>
</dbReference>
<proteinExistence type="predicted"/>
<gene>
    <name evidence="1" type="primary">metW</name>
    <name evidence="1" type="ORF">G8770_20095</name>
</gene>
<comment type="caution">
    <text evidence="1">The sequence shown here is derived from an EMBL/GenBank/DDBJ whole genome shotgun (WGS) entry which is preliminary data.</text>
</comment>
<evidence type="ECO:0000313" key="2">
    <source>
        <dbReference type="Proteomes" id="UP000787472"/>
    </source>
</evidence>